<name>A0A1I0C4Z3_9BACI</name>
<dbReference type="InterPro" id="IPR014755">
    <property type="entry name" value="Cu-Rt/internalin_Ig-like"/>
</dbReference>
<keyword evidence="3" id="KW-0472">Membrane</keyword>
<feature type="domain" description="SbsA Ig-like" evidence="4">
    <location>
        <begin position="43"/>
        <end position="127"/>
    </location>
</feature>
<gene>
    <name evidence="5" type="ORF">SAMN05216389_10636</name>
</gene>
<dbReference type="RefSeq" id="WP_090868639.1">
    <property type="nucleotide sequence ID" value="NZ_FOHE01000006.1"/>
</dbReference>
<dbReference type="OrthoDB" id="9778998at2"/>
<protein>
    <submittedName>
        <fullName evidence="5">Secreted protein containing C-terminal beta-propeller domain</fullName>
    </submittedName>
</protein>
<reference evidence="5 6" key="1">
    <citation type="submission" date="2016-10" db="EMBL/GenBank/DDBJ databases">
        <authorList>
            <person name="de Groot N.N."/>
        </authorList>
    </citation>
    <scope>NUCLEOTIDE SEQUENCE [LARGE SCALE GENOMIC DNA]</scope>
    <source>
        <strain evidence="5 6">IBRC-M 10780</strain>
    </source>
</reference>
<evidence type="ECO:0000256" key="2">
    <source>
        <dbReference type="SAM" id="MobiDB-lite"/>
    </source>
</evidence>
<dbReference type="Pfam" id="PF09826">
    <property type="entry name" value="Beta_propel"/>
    <property type="match status" value="1"/>
</dbReference>
<accession>A0A1I0C4Z3</accession>
<dbReference type="STRING" id="930131.SAMN05216389_10636"/>
<dbReference type="InterPro" id="IPR019198">
    <property type="entry name" value="Beta_propeller_containing"/>
</dbReference>
<dbReference type="Pfam" id="PF13205">
    <property type="entry name" value="Big_5"/>
    <property type="match status" value="1"/>
</dbReference>
<evidence type="ECO:0000313" key="5">
    <source>
        <dbReference type="EMBL" id="SET14528.1"/>
    </source>
</evidence>
<dbReference type="AlphaFoldDB" id="A0A1I0C4Z3"/>
<evidence type="ECO:0000256" key="1">
    <source>
        <dbReference type="ARBA" id="ARBA00022729"/>
    </source>
</evidence>
<evidence type="ECO:0000259" key="4">
    <source>
        <dbReference type="Pfam" id="PF13205"/>
    </source>
</evidence>
<dbReference type="Gene3D" id="2.60.40.1220">
    <property type="match status" value="1"/>
</dbReference>
<evidence type="ECO:0000256" key="3">
    <source>
        <dbReference type="SAM" id="Phobius"/>
    </source>
</evidence>
<dbReference type="Proteomes" id="UP000198618">
    <property type="component" value="Unassembled WGS sequence"/>
</dbReference>
<feature type="region of interest" description="Disordered" evidence="2">
    <location>
        <begin position="162"/>
        <end position="189"/>
    </location>
</feature>
<feature type="transmembrane region" description="Helical" evidence="3">
    <location>
        <begin position="7"/>
        <end position="26"/>
    </location>
</feature>
<dbReference type="InterPro" id="IPR032812">
    <property type="entry name" value="SbsA_Ig"/>
</dbReference>
<organism evidence="5 6">
    <name type="scientific">Oceanobacillus limi</name>
    <dbReference type="NCBI Taxonomy" id="930131"/>
    <lineage>
        <taxon>Bacteria</taxon>
        <taxon>Bacillati</taxon>
        <taxon>Bacillota</taxon>
        <taxon>Bacilli</taxon>
        <taxon>Bacillales</taxon>
        <taxon>Bacillaceae</taxon>
        <taxon>Oceanobacillus</taxon>
    </lineage>
</organism>
<sequence>MKKKIGLISIAIIFAIGIGFYVYNVLSDETSAEIPSASSFAPTFKDWTVHFSEEMNPETFTTSTVTVTNEDGKQVPVSFEWNDDFTVLTLEAPTEGYTVHKNYTIHISNSVETADGNNLTKSFTHNFEAVEELPKIKDNQQLLTLLKERMQQPEQENKLFSFGNEDSADDSAEMESATVNDSDSGASVSETNVQVSGIDEGDTVKTDGAYIYFARDSDLVIASAAEKDSKVMSTIEEERFTPREIYVQDDMLISIGHTHEPIRETKEPGGETINEDIAIFPVYSSQTTVFIYDITDRNNPDQIREVTFEGSYNASRLMDDHLYLVANERPPFHILEEEENMEIRPFVKDTAISDEGQPVDFDDMYFFPESDDETYLLLSSIDLTDMEKEVHVETYLGASNEMYMSENHLYIAVNKYDDSEEKTSSSGPEIAIARPAHDTEINQFKIDNGSISYNASTVVNGTLINQFAMDERNETFRVATTKGNTWNNEEESTNNLYTFDIDLNPLGSVEGLAKGERIYSVRFMEDIAYMVTFKEVDPLFVIDLQDATNPTVLGELKIPGFSNYLHPLDDNHVIGFGQNTKLEENEHSSEPIVRTDGIKISVFDVSDLTNPVEKYSEVIGQGGSHTELNHNHKALFSHPSRNLYGLPAMLFETKTVQKDDMTYEEQDFLFQGALLYHITAEDGIQLKDTITHQDENRQNHPNWEGEIKRIVSVNDTIYTLSFDQMSAYDIDSEAILQTIEFPKMKHMY</sequence>
<keyword evidence="1" id="KW-0732">Signal</keyword>
<dbReference type="EMBL" id="FOHE01000006">
    <property type="protein sequence ID" value="SET14528.1"/>
    <property type="molecule type" value="Genomic_DNA"/>
</dbReference>
<keyword evidence="3" id="KW-0812">Transmembrane</keyword>
<evidence type="ECO:0000313" key="6">
    <source>
        <dbReference type="Proteomes" id="UP000198618"/>
    </source>
</evidence>
<feature type="compositionally biased region" description="Polar residues" evidence="2">
    <location>
        <begin position="177"/>
        <end position="189"/>
    </location>
</feature>
<proteinExistence type="predicted"/>
<keyword evidence="6" id="KW-1185">Reference proteome</keyword>
<keyword evidence="3" id="KW-1133">Transmembrane helix</keyword>